<dbReference type="PANTHER" id="PTHR42924">
    <property type="entry name" value="EXONUCLEASE"/>
    <property type="match status" value="1"/>
</dbReference>
<accession>A0AA86UMY3</accession>
<dbReference type="InterPro" id="IPR052018">
    <property type="entry name" value="PHP_domain"/>
</dbReference>
<gene>
    <name evidence="1" type="ORF">HINF_LOCUS45422</name>
    <name evidence="2" type="ORF">HINF_LOCUS68247</name>
</gene>
<evidence type="ECO:0000313" key="2">
    <source>
        <dbReference type="EMBL" id="CAL6096058.1"/>
    </source>
</evidence>
<reference evidence="1" key="1">
    <citation type="submission" date="2023-06" db="EMBL/GenBank/DDBJ databases">
        <authorList>
            <person name="Kurt Z."/>
        </authorList>
    </citation>
    <scope>NUCLEOTIDE SEQUENCE</scope>
</reference>
<dbReference type="Gene3D" id="1.10.150.650">
    <property type="match status" value="1"/>
</dbReference>
<comment type="caution">
    <text evidence="1">The sequence shown here is derived from an EMBL/GenBank/DDBJ whole genome shotgun (WGS) entry which is preliminary data.</text>
</comment>
<dbReference type="GO" id="GO:0004534">
    <property type="term" value="F:5'-3' RNA exonuclease activity"/>
    <property type="evidence" value="ECO:0007669"/>
    <property type="project" value="TreeGrafter"/>
</dbReference>
<evidence type="ECO:0000313" key="1">
    <source>
        <dbReference type="EMBL" id="CAI9957777.1"/>
    </source>
</evidence>
<dbReference type="GO" id="GO:0035312">
    <property type="term" value="F:5'-3' DNA exonuclease activity"/>
    <property type="evidence" value="ECO:0007669"/>
    <property type="project" value="TreeGrafter"/>
</dbReference>
<sequence>MNAKNRQLIQRYSVAKYLVHKQYAVSVQHAFDKYLYQDIPSQYFQLEEMIKLAVNMNAIPILAHPLQYVQITPQLSKCFNIWKGMGLRVIEIEHPAMSPNDKKYLRKIAKQNQFFQSIASDFHNEERSSGWKSDFGNTKGNKSVSLAEKQRLIKYIFSAKK</sequence>
<dbReference type="EMBL" id="CATOUU010000894">
    <property type="protein sequence ID" value="CAI9957777.1"/>
    <property type="molecule type" value="Genomic_DNA"/>
</dbReference>
<dbReference type="PANTHER" id="PTHR42924:SF3">
    <property type="entry name" value="POLYMERASE_HISTIDINOL PHOSPHATASE N-TERMINAL DOMAIN-CONTAINING PROTEIN"/>
    <property type="match status" value="1"/>
</dbReference>
<dbReference type="SUPFAM" id="SSF89550">
    <property type="entry name" value="PHP domain-like"/>
    <property type="match status" value="1"/>
</dbReference>
<evidence type="ECO:0000313" key="3">
    <source>
        <dbReference type="Proteomes" id="UP001642409"/>
    </source>
</evidence>
<protein>
    <submittedName>
        <fullName evidence="1">Metal-dependent phosphoesterase</fullName>
    </submittedName>
    <submittedName>
        <fullName evidence="2">Metal-dependent_phosphoesterase</fullName>
    </submittedName>
</protein>
<reference evidence="2 3" key="2">
    <citation type="submission" date="2024-07" db="EMBL/GenBank/DDBJ databases">
        <authorList>
            <person name="Akdeniz Z."/>
        </authorList>
    </citation>
    <scope>NUCLEOTIDE SEQUENCE [LARGE SCALE GENOMIC DNA]</scope>
</reference>
<dbReference type="Proteomes" id="UP001642409">
    <property type="component" value="Unassembled WGS sequence"/>
</dbReference>
<dbReference type="AlphaFoldDB" id="A0AA86UMY3"/>
<name>A0AA86UMY3_9EUKA</name>
<organism evidence="1">
    <name type="scientific">Hexamita inflata</name>
    <dbReference type="NCBI Taxonomy" id="28002"/>
    <lineage>
        <taxon>Eukaryota</taxon>
        <taxon>Metamonada</taxon>
        <taxon>Diplomonadida</taxon>
        <taxon>Hexamitidae</taxon>
        <taxon>Hexamitinae</taxon>
        <taxon>Hexamita</taxon>
    </lineage>
</organism>
<keyword evidence="3" id="KW-1185">Reference proteome</keyword>
<dbReference type="Gene3D" id="3.20.20.140">
    <property type="entry name" value="Metal-dependent hydrolases"/>
    <property type="match status" value="1"/>
</dbReference>
<dbReference type="EMBL" id="CAXDID020000482">
    <property type="protein sequence ID" value="CAL6096058.1"/>
    <property type="molecule type" value="Genomic_DNA"/>
</dbReference>
<proteinExistence type="predicted"/>
<dbReference type="InterPro" id="IPR016195">
    <property type="entry name" value="Pol/histidinol_Pase-like"/>
</dbReference>